<dbReference type="Proteomes" id="UP001317705">
    <property type="component" value="Chromosome"/>
</dbReference>
<dbReference type="Gene3D" id="2.40.10.220">
    <property type="entry name" value="predicted glycosyltransferase like domains"/>
    <property type="match status" value="1"/>
</dbReference>
<organism evidence="2 3">
    <name type="scientific">Geotalea uraniireducens</name>
    <dbReference type="NCBI Taxonomy" id="351604"/>
    <lineage>
        <taxon>Bacteria</taxon>
        <taxon>Pseudomonadati</taxon>
        <taxon>Thermodesulfobacteriota</taxon>
        <taxon>Desulfuromonadia</taxon>
        <taxon>Geobacterales</taxon>
        <taxon>Geobacteraceae</taxon>
        <taxon>Geotalea</taxon>
    </lineage>
</organism>
<dbReference type="RefSeq" id="WP_282000039.1">
    <property type="nucleotide sequence ID" value="NZ_AP027151.1"/>
</dbReference>
<name>A0ABN6VW87_9BACT</name>
<sequence>MAEKRNIGRHRKRLSLRFGIESPTRLAFTEDISDHGLFIKTTNICPPGTRLQIELTLSDNDSVFIEGMVRWTKKVPPQMIHLVRKSGMGVKILRFIAGEETYRTFVSNIPGKP</sequence>
<evidence type="ECO:0000313" key="3">
    <source>
        <dbReference type="Proteomes" id="UP001317705"/>
    </source>
</evidence>
<reference evidence="2 3" key="1">
    <citation type="submission" date="2022-12" db="EMBL/GenBank/DDBJ databases">
        <title>Polyphasic characterization of Geotalea uranireducens NIT-SL11 newly isolated from a complex of sewage sludge and microbially reduced graphene oxide.</title>
        <authorList>
            <person name="Xie L."/>
            <person name="Yoshida N."/>
            <person name="Meng L."/>
        </authorList>
    </citation>
    <scope>NUCLEOTIDE SEQUENCE [LARGE SCALE GENOMIC DNA]</scope>
    <source>
        <strain evidence="2 3">NIT-SL11</strain>
    </source>
</reference>
<dbReference type="InterPro" id="IPR009875">
    <property type="entry name" value="PilZ_domain"/>
</dbReference>
<dbReference type="SUPFAM" id="SSF141371">
    <property type="entry name" value="PilZ domain-like"/>
    <property type="match status" value="1"/>
</dbReference>
<keyword evidence="3" id="KW-1185">Reference proteome</keyword>
<feature type="domain" description="PilZ" evidence="1">
    <location>
        <begin position="4"/>
        <end position="92"/>
    </location>
</feature>
<protein>
    <submittedName>
        <fullName evidence="2">Pilus protein PilZ</fullName>
    </submittedName>
</protein>
<proteinExistence type="predicted"/>
<dbReference type="Pfam" id="PF07238">
    <property type="entry name" value="PilZ"/>
    <property type="match status" value="1"/>
</dbReference>
<gene>
    <name evidence="2" type="ORF">GURASL_28450</name>
</gene>
<evidence type="ECO:0000259" key="1">
    <source>
        <dbReference type="Pfam" id="PF07238"/>
    </source>
</evidence>
<dbReference type="EMBL" id="AP027151">
    <property type="protein sequence ID" value="BDV43922.1"/>
    <property type="molecule type" value="Genomic_DNA"/>
</dbReference>
<accession>A0ABN6VW87</accession>
<evidence type="ECO:0000313" key="2">
    <source>
        <dbReference type="EMBL" id="BDV43922.1"/>
    </source>
</evidence>